<evidence type="ECO:0000313" key="2">
    <source>
        <dbReference type="EMBL" id="KAF2716917.1"/>
    </source>
</evidence>
<protein>
    <recommendedName>
        <fullName evidence="4">Secreted protein</fullName>
    </recommendedName>
</protein>
<proteinExistence type="predicted"/>
<evidence type="ECO:0000256" key="1">
    <source>
        <dbReference type="SAM" id="SignalP"/>
    </source>
</evidence>
<evidence type="ECO:0000313" key="3">
    <source>
        <dbReference type="Proteomes" id="UP000799441"/>
    </source>
</evidence>
<dbReference type="Proteomes" id="UP000799441">
    <property type="component" value="Unassembled WGS sequence"/>
</dbReference>
<dbReference type="AlphaFoldDB" id="A0A9P4Q2M7"/>
<feature type="signal peptide" evidence="1">
    <location>
        <begin position="1"/>
        <end position="22"/>
    </location>
</feature>
<keyword evidence="3" id="KW-1185">Reference proteome</keyword>
<sequence>MMCLLHRAAWMSLGVGVRVVLSSPLFRRRLTVREMPPDQPRVSSGLHALVASFAVGGVTREGCSCPLLRRFQCHILYAFVFVLSTRAGGGGHL</sequence>
<evidence type="ECO:0008006" key="4">
    <source>
        <dbReference type="Google" id="ProtNLM"/>
    </source>
</evidence>
<keyword evidence="1" id="KW-0732">Signal</keyword>
<name>A0A9P4Q2M7_9PEZI</name>
<comment type="caution">
    <text evidence="2">The sequence shown here is derived from an EMBL/GenBank/DDBJ whole genome shotgun (WGS) entry which is preliminary data.</text>
</comment>
<organism evidence="2 3">
    <name type="scientific">Polychaeton citri CBS 116435</name>
    <dbReference type="NCBI Taxonomy" id="1314669"/>
    <lineage>
        <taxon>Eukaryota</taxon>
        <taxon>Fungi</taxon>
        <taxon>Dikarya</taxon>
        <taxon>Ascomycota</taxon>
        <taxon>Pezizomycotina</taxon>
        <taxon>Dothideomycetes</taxon>
        <taxon>Dothideomycetidae</taxon>
        <taxon>Capnodiales</taxon>
        <taxon>Capnodiaceae</taxon>
        <taxon>Polychaeton</taxon>
    </lineage>
</organism>
<feature type="chain" id="PRO_5040402578" description="Secreted protein" evidence="1">
    <location>
        <begin position="23"/>
        <end position="93"/>
    </location>
</feature>
<accession>A0A9P4Q2M7</accession>
<dbReference type="EMBL" id="MU003857">
    <property type="protein sequence ID" value="KAF2716917.1"/>
    <property type="molecule type" value="Genomic_DNA"/>
</dbReference>
<gene>
    <name evidence="2" type="ORF">K431DRAFT_168549</name>
</gene>
<reference evidence="2" key="1">
    <citation type="journal article" date="2020" name="Stud. Mycol.">
        <title>101 Dothideomycetes genomes: a test case for predicting lifestyles and emergence of pathogens.</title>
        <authorList>
            <person name="Haridas S."/>
            <person name="Albert R."/>
            <person name="Binder M."/>
            <person name="Bloem J."/>
            <person name="Labutti K."/>
            <person name="Salamov A."/>
            <person name="Andreopoulos B."/>
            <person name="Baker S."/>
            <person name="Barry K."/>
            <person name="Bills G."/>
            <person name="Bluhm B."/>
            <person name="Cannon C."/>
            <person name="Castanera R."/>
            <person name="Culley D."/>
            <person name="Daum C."/>
            <person name="Ezra D."/>
            <person name="Gonzalez J."/>
            <person name="Henrissat B."/>
            <person name="Kuo A."/>
            <person name="Liang C."/>
            <person name="Lipzen A."/>
            <person name="Lutzoni F."/>
            <person name="Magnuson J."/>
            <person name="Mondo S."/>
            <person name="Nolan M."/>
            <person name="Ohm R."/>
            <person name="Pangilinan J."/>
            <person name="Park H.-J."/>
            <person name="Ramirez L."/>
            <person name="Alfaro M."/>
            <person name="Sun H."/>
            <person name="Tritt A."/>
            <person name="Yoshinaga Y."/>
            <person name="Zwiers L.-H."/>
            <person name="Turgeon B."/>
            <person name="Goodwin S."/>
            <person name="Spatafora J."/>
            <person name="Crous P."/>
            <person name="Grigoriev I."/>
        </authorList>
    </citation>
    <scope>NUCLEOTIDE SEQUENCE</scope>
    <source>
        <strain evidence="2">CBS 116435</strain>
    </source>
</reference>